<feature type="compositionally biased region" description="Polar residues" evidence="1">
    <location>
        <begin position="622"/>
        <end position="636"/>
    </location>
</feature>
<evidence type="ECO:0000256" key="1">
    <source>
        <dbReference type="SAM" id="MobiDB-lite"/>
    </source>
</evidence>
<feature type="compositionally biased region" description="Pro residues" evidence="1">
    <location>
        <begin position="918"/>
        <end position="941"/>
    </location>
</feature>
<feature type="compositionally biased region" description="Low complexity" evidence="1">
    <location>
        <begin position="846"/>
        <end position="875"/>
    </location>
</feature>
<dbReference type="PRINTS" id="PR01217">
    <property type="entry name" value="PRICHEXTENSN"/>
</dbReference>
<feature type="region of interest" description="Disordered" evidence="1">
    <location>
        <begin position="1"/>
        <end position="35"/>
    </location>
</feature>
<dbReference type="Pfam" id="PF18617">
    <property type="entry name" value="Nup214_FG"/>
    <property type="match status" value="1"/>
</dbReference>
<keyword evidence="4" id="KW-1185">Reference proteome</keyword>
<dbReference type="GO" id="GO:0008139">
    <property type="term" value="F:nuclear localization sequence binding"/>
    <property type="evidence" value="ECO:0007669"/>
    <property type="project" value="TreeGrafter"/>
</dbReference>
<feature type="region of interest" description="Disordered" evidence="1">
    <location>
        <begin position="726"/>
        <end position="1047"/>
    </location>
</feature>
<feature type="region of interest" description="Disordered" evidence="1">
    <location>
        <begin position="339"/>
        <end position="358"/>
    </location>
</feature>
<feature type="region of interest" description="Disordered" evidence="1">
    <location>
        <begin position="586"/>
        <end position="713"/>
    </location>
</feature>
<feature type="domain" description="Nuclear pore complex protein Nup214 phenylalanine-glycine (FG)" evidence="2">
    <location>
        <begin position="1191"/>
        <end position="1252"/>
    </location>
</feature>
<comment type="caution">
    <text evidence="3">The sequence shown here is derived from an EMBL/GenBank/DDBJ whole genome shotgun (WGS) entry which is preliminary data.</text>
</comment>
<feature type="region of interest" description="Disordered" evidence="1">
    <location>
        <begin position="1170"/>
        <end position="1193"/>
    </location>
</feature>
<feature type="compositionally biased region" description="Low complexity" evidence="1">
    <location>
        <begin position="1014"/>
        <end position="1035"/>
    </location>
</feature>
<feature type="compositionally biased region" description="Low complexity" evidence="1">
    <location>
        <begin position="989"/>
        <end position="1006"/>
    </location>
</feature>
<feature type="compositionally biased region" description="Gly residues" evidence="1">
    <location>
        <begin position="966"/>
        <end position="988"/>
    </location>
</feature>
<dbReference type="EMBL" id="JAINUG010000034">
    <property type="protein sequence ID" value="KAJ8408705.1"/>
    <property type="molecule type" value="Genomic_DNA"/>
</dbReference>
<feature type="compositionally biased region" description="Pro residues" evidence="1">
    <location>
        <begin position="833"/>
        <end position="845"/>
    </location>
</feature>
<dbReference type="GO" id="GO:0017056">
    <property type="term" value="F:structural constituent of nuclear pore"/>
    <property type="evidence" value="ECO:0007669"/>
    <property type="project" value="TreeGrafter"/>
</dbReference>
<evidence type="ECO:0000259" key="2">
    <source>
        <dbReference type="Pfam" id="PF18617"/>
    </source>
</evidence>
<dbReference type="PANTHER" id="PTHR23193">
    <property type="entry name" value="NUCLEAR PORE COMPLEX PROTEIN NUP"/>
    <property type="match status" value="1"/>
</dbReference>
<dbReference type="InterPro" id="IPR026054">
    <property type="entry name" value="Nucleoporin"/>
</dbReference>
<protein>
    <recommendedName>
        <fullName evidence="2">Nuclear pore complex protein Nup214 phenylalanine-glycine (FG) domain-containing protein</fullName>
    </recommendedName>
</protein>
<gene>
    <name evidence="3" type="ORF">AAFF_G00253400</name>
</gene>
<feature type="compositionally biased region" description="Polar residues" evidence="1">
    <location>
        <begin position="294"/>
        <end position="318"/>
    </location>
</feature>
<feature type="region of interest" description="Disordered" evidence="1">
    <location>
        <begin position="278"/>
        <end position="318"/>
    </location>
</feature>
<dbReference type="GO" id="GO:0005643">
    <property type="term" value="C:nuclear pore"/>
    <property type="evidence" value="ECO:0007669"/>
    <property type="project" value="TreeGrafter"/>
</dbReference>
<dbReference type="PANTHER" id="PTHR23193:SF21">
    <property type="entry name" value="NUCLEAR PORE COMPLEX PROTEIN NUP214"/>
    <property type="match status" value="1"/>
</dbReference>
<feature type="compositionally biased region" description="Pro residues" evidence="1">
    <location>
        <begin position="1"/>
        <end position="13"/>
    </location>
</feature>
<feature type="compositionally biased region" description="Low complexity" evidence="1">
    <location>
        <begin position="549"/>
        <end position="558"/>
    </location>
</feature>
<feature type="compositionally biased region" description="Pro residues" evidence="1">
    <location>
        <begin position="797"/>
        <end position="807"/>
    </location>
</feature>
<accession>A0AAD7WTR9</accession>
<organism evidence="3 4">
    <name type="scientific">Aldrovandia affinis</name>
    <dbReference type="NCBI Taxonomy" id="143900"/>
    <lineage>
        <taxon>Eukaryota</taxon>
        <taxon>Metazoa</taxon>
        <taxon>Chordata</taxon>
        <taxon>Craniata</taxon>
        <taxon>Vertebrata</taxon>
        <taxon>Euteleostomi</taxon>
        <taxon>Actinopterygii</taxon>
        <taxon>Neopterygii</taxon>
        <taxon>Teleostei</taxon>
        <taxon>Notacanthiformes</taxon>
        <taxon>Halosauridae</taxon>
        <taxon>Aldrovandia</taxon>
    </lineage>
</organism>
<feature type="compositionally biased region" description="Polar residues" evidence="1">
    <location>
        <begin position="25"/>
        <end position="35"/>
    </location>
</feature>
<reference evidence="3" key="1">
    <citation type="journal article" date="2023" name="Science">
        <title>Genome structures resolve the early diversification of teleost fishes.</title>
        <authorList>
            <person name="Parey E."/>
            <person name="Louis A."/>
            <person name="Montfort J."/>
            <person name="Bouchez O."/>
            <person name="Roques C."/>
            <person name="Iampietro C."/>
            <person name="Lluch J."/>
            <person name="Castinel A."/>
            <person name="Donnadieu C."/>
            <person name="Desvignes T."/>
            <person name="Floi Bucao C."/>
            <person name="Jouanno E."/>
            <person name="Wen M."/>
            <person name="Mejri S."/>
            <person name="Dirks R."/>
            <person name="Jansen H."/>
            <person name="Henkel C."/>
            <person name="Chen W.J."/>
            <person name="Zahm M."/>
            <person name="Cabau C."/>
            <person name="Klopp C."/>
            <person name="Thompson A.W."/>
            <person name="Robinson-Rechavi M."/>
            <person name="Braasch I."/>
            <person name="Lecointre G."/>
            <person name="Bobe J."/>
            <person name="Postlethwait J.H."/>
            <person name="Berthelot C."/>
            <person name="Roest Crollius H."/>
            <person name="Guiguen Y."/>
        </authorList>
    </citation>
    <scope>NUCLEOTIDE SEQUENCE</scope>
    <source>
        <strain evidence="3">NC1722</strain>
    </source>
</reference>
<dbReference type="Proteomes" id="UP001221898">
    <property type="component" value="Unassembled WGS sequence"/>
</dbReference>
<name>A0AAD7WTR9_9TELE</name>
<proteinExistence type="predicted"/>
<feature type="region of interest" description="Disordered" evidence="1">
    <location>
        <begin position="503"/>
        <end position="558"/>
    </location>
</feature>
<feature type="compositionally biased region" description="Polar residues" evidence="1">
    <location>
        <begin position="511"/>
        <end position="525"/>
    </location>
</feature>
<dbReference type="InterPro" id="IPR041553">
    <property type="entry name" value="Nup214_FG"/>
</dbReference>
<feature type="compositionally biased region" description="Pro residues" evidence="1">
    <location>
        <begin position="644"/>
        <end position="653"/>
    </location>
</feature>
<dbReference type="GO" id="GO:0006606">
    <property type="term" value="P:protein import into nucleus"/>
    <property type="evidence" value="ECO:0007669"/>
    <property type="project" value="TreeGrafter"/>
</dbReference>
<evidence type="ECO:0000313" key="3">
    <source>
        <dbReference type="EMBL" id="KAJ8408705.1"/>
    </source>
</evidence>
<dbReference type="GO" id="GO:0006405">
    <property type="term" value="P:RNA export from nucleus"/>
    <property type="evidence" value="ECO:0007669"/>
    <property type="project" value="TreeGrafter"/>
</dbReference>
<feature type="compositionally biased region" description="Low complexity" evidence="1">
    <location>
        <begin position="893"/>
        <end position="917"/>
    </location>
</feature>
<evidence type="ECO:0000313" key="4">
    <source>
        <dbReference type="Proteomes" id="UP001221898"/>
    </source>
</evidence>
<sequence length="1378" mass="138149">MSAPPGRPSPALPPQQGRGAPPSQAPTSTPVSQAALSVKALERQLQQKKDADPVMAGILEEIAHFQKELDDLKGRSDKADFRVGTAEEMQALRKESEDLHVFILEIKETTESLHGDISSLKTTLLEGFAGAEEARAQSELNRDRGYLQLLYKRPLDPRSEDQLKEIRRLYQYVKFAVEDVNDVLDGEWEKHLEKKKKQRHLIVPEREALFTALSNNLEIIHQQEGKLQGLVKALQSLRLYGKTSGWTAPSRLSPTPAEQGLDSELESLKDALLKASLETGPKTASKSPAKMSPVKQSQLRNFLSKRQTPPVRSTAPANLSRSAFLSPKYYEDLDDVSSTSSLSQALEPEDSRLVEEEEEEALPAPAPVMMRHPTVVRTPSIQPGFGVQSSLFSKVNSGLGPGLSPVLSGKISVSGADSTAFATKTVKHGAPPSERAMPAQQAAATAALRRQMANQKPVVGASLTESTLKTVPQVVNVLELREKGLPIPISTVIGSSVPASVSQSSQQVSSTNQAKRTQNSTQSLLKVSGPPSDSPQPGFVFGSVLKPDAPAAPSSAPSLTEQTSKAFSFSATSTGSFTFSSLSASTASQGLGAPQGKDPGQPGKFSFGTSAPGGGKMVFGTSGDTGFSFTPKSTSPALGRTSTPTPPLPPPPGVSAEPAKPSPAGGALRVEPRAGGGGETLGSFSGLRVGQGEEEPRERPPDSSSSDAPKVTAATVFGNVSTTTTLVSSSASGVFKPPEQTKPAFSVSSPSPPAPTSFSSLLAAPLPPPYPGTEDPKPAPAPSALPEPQSEPSVRSPTPPAVTPPPAEESDAMVASSSSEAIATDTIAKAPEKPPTPPAPSPTPTPTTATVTSPTEGLPDPSSALEPATPASSTPAPQPGSIFTHPVTMSSDSTPLGVPTLTTVTSTSTPAPETTTPSPAPGPAPSPAPALDPAQALPPPSTTTTAAASVFGQPAPGNSAAPAGFGSTGFGGPGGFGKPAFGQAGGFGQPAPTGASTFSFSQSAFGAGPGFGQQPGPASAAAAAPTPAPPAASSAGGTGPGLFGPSSTSTAGSFSFAPAPGPASSTGAGLFGSSSTPAFGQQSAGFGQGSVFGSNTTTTSSTGFSFGQLAAFGSTSTPSVFGQQASTGTVFGQQPGSGGGLFGSGASGAPVASAIASGFFSGLGGKPSEDAANKNPFGTTATGGFGQPNQTGATSLFGDSGAKAFGFGTSSFGEQKPSGTFSTGPGSVAAQGFGSFTSPAKTGGFGSAPVFGSPPAFGGSPAFGGASAFGSAPSFSSPMASAAGKVFGEGTAAASVGGFGFASASSAPSFGSLANQSAPSFGAIANQNAPSFGNLAQQGSGFGGQTTGFTGFGSTGAFSGGGGFGANNQQTPRWPGLQ</sequence>